<dbReference type="GO" id="GO:0003964">
    <property type="term" value="F:RNA-directed DNA polymerase activity"/>
    <property type="evidence" value="ECO:0007669"/>
    <property type="project" value="UniProtKB-KW"/>
</dbReference>
<evidence type="ECO:0000313" key="2">
    <source>
        <dbReference type="Proteomes" id="UP000735302"/>
    </source>
</evidence>
<dbReference type="EMBL" id="BLXT01005595">
    <property type="protein sequence ID" value="GFO24232.1"/>
    <property type="molecule type" value="Genomic_DNA"/>
</dbReference>
<reference evidence="1 2" key="1">
    <citation type="journal article" date="2021" name="Elife">
        <title>Chloroplast acquisition without the gene transfer in kleptoplastic sea slugs, Plakobranchus ocellatus.</title>
        <authorList>
            <person name="Maeda T."/>
            <person name="Takahashi S."/>
            <person name="Yoshida T."/>
            <person name="Shimamura S."/>
            <person name="Takaki Y."/>
            <person name="Nagai Y."/>
            <person name="Toyoda A."/>
            <person name="Suzuki Y."/>
            <person name="Arimoto A."/>
            <person name="Ishii H."/>
            <person name="Satoh N."/>
            <person name="Nishiyama T."/>
            <person name="Hasebe M."/>
            <person name="Maruyama T."/>
            <person name="Minagawa J."/>
            <person name="Obokata J."/>
            <person name="Shigenobu S."/>
        </authorList>
    </citation>
    <scope>NUCLEOTIDE SEQUENCE [LARGE SCALE GENOMIC DNA]</scope>
</reference>
<accession>A0AAV4BYJ8</accession>
<organism evidence="1 2">
    <name type="scientific">Plakobranchus ocellatus</name>
    <dbReference type="NCBI Taxonomy" id="259542"/>
    <lineage>
        <taxon>Eukaryota</taxon>
        <taxon>Metazoa</taxon>
        <taxon>Spiralia</taxon>
        <taxon>Lophotrochozoa</taxon>
        <taxon>Mollusca</taxon>
        <taxon>Gastropoda</taxon>
        <taxon>Heterobranchia</taxon>
        <taxon>Euthyneura</taxon>
        <taxon>Panpulmonata</taxon>
        <taxon>Sacoglossa</taxon>
        <taxon>Placobranchoidea</taxon>
        <taxon>Plakobranchidae</taxon>
        <taxon>Plakobranchus</taxon>
    </lineage>
</organism>
<dbReference type="Proteomes" id="UP000735302">
    <property type="component" value="Unassembled WGS sequence"/>
</dbReference>
<proteinExistence type="predicted"/>
<dbReference type="AlphaFoldDB" id="A0AAV4BYJ8"/>
<keyword evidence="1" id="KW-0695">RNA-directed DNA polymerase</keyword>
<gene>
    <name evidence="1" type="ORF">PoB_005073700</name>
</gene>
<protein>
    <submittedName>
        <fullName evidence="1">Reverse transcriptase</fullName>
    </submittedName>
</protein>
<evidence type="ECO:0000313" key="1">
    <source>
        <dbReference type="EMBL" id="GFO24232.1"/>
    </source>
</evidence>
<keyword evidence="2" id="KW-1185">Reference proteome</keyword>
<name>A0AAV4BYJ8_9GAST</name>
<sequence length="93" mass="10684">MDFKPKKSRSLSIRKGKIDEYVCFKVAIQVISRISQEPWKMIRFIPERRFIGRSESLDLKKASLGLQATDKCDLPGKYKVGVSSLYFVATPRT</sequence>
<keyword evidence="1" id="KW-0808">Transferase</keyword>
<keyword evidence="1" id="KW-0548">Nucleotidyltransferase</keyword>
<comment type="caution">
    <text evidence="1">The sequence shown here is derived from an EMBL/GenBank/DDBJ whole genome shotgun (WGS) entry which is preliminary data.</text>
</comment>